<dbReference type="GO" id="GO:0017000">
    <property type="term" value="P:antibiotic biosynthetic process"/>
    <property type="evidence" value="ECO:0007669"/>
    <property type="project" value="UniProtKB-KW"/>
</dbReference>
<dbReference type="FunFam" id="2.30.38.10:FF:000001">
    <property type="entry name" value="Non-ribosomal peptide synthetase PvdI"/>
    <property type="match status" value="1"/>
</dbReference>
<evidence type="ECO:0000313" key="14">
    <source>
        <dbReference type="EMBL" id="KWX72321.1"/>
    </source>
</evidence>
<dbReference type="GO" id="GO:0016874">
    <property type="term" value="F:ligase activity"/>
    <property type="evidence" value="ECO:0007669"/>
    <property type="project" value="UniProtKB-KW"/>
</dbReference>
<dbReference type="FunFam" id="3.40.50.12780:FF:000012">
    <property type="entry name" value="Non-ribosomal peptide synthetase"/>
    <property type="match status" value="1"/>
</dbReference>
<dbReference type="PROSITE" id="PS50075">
    <property type="entry name" value="CARRIER"/>
    <property type="match status" value="2"/>
</dbReference>
<dbReference type="FunFam" id="3.40.50.980:FF:000001">
    <property type="entry name" value="Non-ribosomal peptide synthetase"/>
    <property type="match status" value="1"/>
</dbReference>
<dbReference type="SUPFAM" id="SSF56801">
    <property type="entry name" value="Acetyl-CoA synthetase-like"/>
    <property type="match status" value="1"/>
</dbReference>
<dbReference type="Gene3D" id="3.40.50.720">
    <property type="entry name" value="NAD(P)-binding Rossmann-like Domain"/>
    <property type="match status" value="1"/>
</dbReference>
<dbReference type="InterPro" id="IPR001227">
    <property type="entry name" value="Ac_transferase_dom_sf"/>
</dbReference>
<dbReference type="EMBL" id="LIPY01000120">
    <property type="protein sequence ID" value="KWX72321.1"/>
    <property type="molecule type" value="Genomic_DNA"/>
</dbReference>
<dbReference type="Gene3D" id="3.40.50.980">
    <property type="match status" value="2"/>
</dbReference>
<comment type="cofactor">
    <cofactor evidence="1">
        <name>pantetheine 4'-phosphate</name>
        <dbReference type="ChEBI" id="CHEBI:47942"/>
    </cofactor>
</comment>
<accession>A0A1G9Y2E5</accession>
<organism evidence="15 17">
    <name type="scientific">Paenibacillus jilunlii</name>
    <dbReference type="NCBI Taxonomy" id="682956"/>
    <lineage>
        <taxon>Bacteria</taxon>
        <taxon>Bacillati</taxon>
        <taxon>Bacillota</taxon>
        <taxon>Bacilli</taxon>
        <taxon>Bacillales</taxon>
        <taxon>Paenibacillaceae</taxon>
        <taxon>Paenibacillus</taxon>
    </lineage>
</organism>
<dbReference type="SMART" id="SM00822">
    <property type="entry name" value="PKS_KR"/>
    <property type="match status" value="1"/>
</dbReference>
<dbReference type="CDD" id="cd08953">
    <property type="entry name" value="KR_2_SDR_x"/>
    <property type="match status" value="1"/>
</dbReference>
<evidence type="ECO:0000256" key="4">
    <source>
        <dbReference type="ARBA" id="ARBA00022553"/>
    </source>
</evidence>
<dbReference type="InterPro" id="IPR023213">
    <property type="entry name" value="CAT-like_dom_sf"/>
</dbReference>
<evidence type="ECO:0000256" key="10">
    <source>
        <dbReference type="ARBA" id="ARBA00023268"/>
    </source>
</evidence>
<keyword evidence="4" id="KW-0597">Phosphoprotein</keyword>
<dbReference type="Gene3D" id="3.30.70.3290">
    <property type="match status" value="1"/>
</dbReference>
<dbReference type="SUPFAM" id="SSF52777">
    <property type="entry name" value="CoA-dependent acyltransferases"/>
    <property type="match status" value="2"/>
</dbReference>
<dbReference type="InterPro" id="IPR020806">
    <property type="entry name" value="PKS_PP-bd"/>
</dbReference>
<dbReference type="Pfam" id="PF08659">
    <property type="entry name" value="KR"/>
    <property type="match status" value="1"/>
</dbReference>
<keyword evidence="9" id="KW-0045">Antibiotic biosynthesis</keyword>
<dbReference type="Gene3D" id="3.40.366.10">
    <property type="entry name" value="Malonyl-Coenzyme A Acyl Carrier Protein, domain 2"/>
    <property type="match status" value="1"/>
</dbReference>
<dbReference type="InterPro" id="IPR010071">
    <property type="entry name" value="AA_adenyl_dom"/>
</dbReference>
<dbReference type="Gene3D" id="3.30.559.30">
    <property type="entry name" value="Nonribosomal peptide synthetase, condensation domain"/>
    <property type="match status" value="1"/>
</dbReference>
<dbReference type="Pfam" id="PF00501">
    <property type="entry name" value="AMP-binding"/>
    <property type="match status" value="1"/>
</dbReference>
<evidence type="ECO:0000256" key="5">
    <source>
        <dbReference type="ARBA" id="ARBA00022598"/>
    </source>
</evidence>
<dbReference type="SUPFAM" id="SSF51735">
    <property type="entry name" value="NAD(P)-binding Rossmann-fold domains"/>
    <property type="match status" value="2"/>
</dbReference>
<keyword evidence="16" id="KW-1185">Reference proteome</keyword>
<dbReference type="InterPro" id="IPR016035">
    <property type="entry name" value="Acyl_Trfase/lysoPLipase"/>
</dbReference>
<dbReference type="Pfam" id="PF00668">
    <property type="entry name" value="Condensation"/>
    <property type="match status" value="1"/>
</dbReference>
<dbReference type="GO" id="GO:0004312">
    <property type="term" value="F:fatty acid synthase activity"/>
    <property type="evidence" value="ECO:0007669"/>
    <property type="project" value="TreeGrafter"/>
</dbReference>
<dbReference type="Pfam" id="PF00109">
    <property type="entry name" value="ketoacyl-synt"/>
    <property type="match status" value="1"/>
</dbReference>
<keyword evidence="6" id="KW-0808">Transferase</keyword>
<dbReference type="InterPro" id="IPR020841">
    <property type="entry name" value="PKS_Beta-ketoAc_synthase_dom"/>
</dbReference>
<dbReference type="Gene3D" id="3.40.47.10">
    <property type="match status" value="1"/>
</dbReference>
<dbReference type="InterPro" id="IPR045851">
    <property type="entry name" value="AMP-bd_C_sf"/>
</dbReference>
<dbReference type="SMART" id="SM00823">
    <property type="entry name" value="PKS_PP"/>
    <property type="match status" value="2"/>
</dbReference>
<comment type="similarity">
    <text evidence="2">Belongs to the ATP-dependent AMP-binding enzyme family.</text>
</comment>
<reference evidence="15 17" key="2">
    <citation type="submission" date="2016-10" db="EMBL/GenBank/DDBJ databases">
        <authorList>
            <person name="de Groot N.N."/>
        </authorList>
    </citation>
    <scope>NUCLEOTIDE SEQUENCE [LARGE SCALE GENOMIC DNA]</scope>
    <source>
        <strain evidence="15 17">CGMCC 1.10239</strain>
    </source>
</reference>
<keyword evidence="5" id="KW-0436">Ligase</keyword>
<dbReference type="InterPro" id="IPR049490">
    <property type="entry name" value="C883_1060-like_KR_N"/>
</dbReference>
<dbReference type="PROSITE" id="PS00455">
    <property type="entry name" value="AMP_BINDING"/>
    <property type="match status" value="1"/>
</dbReference>
<comment type="similarity">
    <text evidence="11">In the C-terminal section; belongs to the NRP synthetase family.</text>
</comment>
<dbReference type="InterPro" id="IPR020845">
    <property type="entry name" value="AMP-binding_CS"/>
</dbReference>
<dbReference type="Pfam" id="PF02801">
    <property type="entry name" value="Ketoacyl-synt_C"/>
    <property type="match status" value="1"/>
</dbReference>
<dbReference type="GO" id="GO:0004315">
    <property type="term" value="F:3-oxoacyl-[acyl-carrier-protein] synthase activity"/>
    <property type="evidence" value="ECO:0007669"/>
    <property type="project" value="InterPro"/>
</dbReference>
<protein>
    <submittedName>
        <fullName evidence="15">Amino acid adenylation domain-containing protein</fullName>
    </submittedName>
</protein>
<evidence type="ECO:0000256" key="11">
    <source>
        <dbReference type="ARBA" id="ARBA00029443"/>
    </source>
</evidence>
<dbReference type="InterPro" id="IPR001242">
    <property type="entry name" value="Condensation_dom"/>
</dbReference>
<dbReference type="InterPro" id="IPR014030">
    <property type="entry name" value="Ketoacyl_synth_N"/>
</dbReference>
<evidence type="ECO:0000256" key="6">
    <source>
        <dbReference type="ARBA" id="ARBA00022679"/>
    </source>
</evidence>
<evidence type="ECO:0000256" key="2">
    <source>
        <dbReference type="ARBA" id="ARBA00006432"/>
    </source>
</evidence>
<evidence type="ECO:0000313" key="16">
    <source>
        <dbReference type="Proteomes" id="UP000070252"/>
    </source>
</evidence>
<keyword evidence="8" id="KW-0443">Lipid metabolism</keyword>
<dbReference type="InterPro" id="IPR013968">
    <property type="entry name" value="PKS_KR"/>
</dbReference>
<evidence type="ECO:0000256" key="7">
    <source>
        <dbReference type="ARBA" id="ARBA00022832"/>
    </source>
</evidence>
<evidence type="ECO:0000313" key="17">
    <source>
        <dbReference type="Proteomes" id="UP000182783"/>
    </source>
</evidence>
<evidence type="ECO:0000259" key="12">
    <source>
        <dbReference type="PROSITE" id="PS50075"/>
    </source>
</evidence>
<dbReference type="EMBL" id="FNGM01000024">
    <property type="protein sequence ID" value="SDN02625.1"/>
    <property type="molecule type" value="Genomic_DNA"/>
</dbReference>
<evidence type="ECO:0000256" key="3">
    <source>
        <dbReference type="ARBA" id="ARBA00022450"/>
    </source>
</evidence>
<feature type="domain" description="Carrier" evidence="12">
    <location>
        <begin position="2475"/>
        <end position="2550"/>
    </location>
</feature>
<dbReference type="Gene3D" id="3.30.300.30">
    <property type="match status" value="1"/>
</dbReference>
<name>A0A1G9Y2E5_9BACL</name>
<reference evidence="14 16" key="1">
    <citation type="submission" date="2015-08" db="EMBL/GenBank/DDBJ databases">
        <title>Genome of Paenibacillus jilunlii.</title>
        <authorList>
            <person name="Sant'Anna F.H."/>
            <person name="Ambrosini A."/>
            <person name="Souza R."/>
            <person name="Bach E."/>
            <person name="Fernandes G."/>
            <person name="Balsanelli E."/>
            <person name="Baura V.A."/>
            <person name="Pedrosa F.O."/>
            <person name="Souza E.M."/>
            <person name="Passaglia L."/>
        </authorList>
    </citation>
    <scope>NUCLEOTIDE SEQUENCE [LARGE SCALE GENOMIC DNA]</scope>
    <source>
        <strain evidence="14 16">DSM 23019</strain>
    </source>
</reference>
<proteinExistence type="inferred from homology"/>
<dbReference type="InterPro" id="IPR016039">
    <property type="entry name" value="Thiolase-like"/>
</dbReference>
<dbReference type="SMART" id="SM00827">
    <property type="entry name" value="PKS_AT"/>
    <property type="match status" value="1"/>
</dbReference>
<keyword evidence="7" id="KW-0276">Fatty acid metabolism</keyword>
<keyword evidence="3" id="KW-0596">Phosphopantetheine</keyword>
<evidence type="ECO:0000313" key="15">
    <source>
        <dbReference type="EMBL" id="SDN02625.1"/>
    </source>
</evidence>
<dbReference type="InterPro" id="IPR014031">
    <property type="entry name" value="Ketoacyl_synth_C"/>
</dbReference>
<dbReference type="InterPro" id="IPR050091">
    <property type="entry name" value="PKS_NRPS_Biosynth_Enz"/>
</dbReference>
<gene>
    <name evidence="14" type="ORF">AML91_21055</name>
    <name evidence="15" type="ORF">SAMN05216191_1246</name>
</gene>
<dbReference type="Gene3D" id="3.30.559.10">
    <property type="entry name" value="Chloramphenicol acetyltransferase-like domain"/>
    <property type="match status" value="1"/>
</dbReference>
<dbReference type="InterPro" id="IPR036736">
    <property type="entry name" value="ACP-like_sf"/>
</dbReference>
<dbReference type="Gene3D" id="2.30.38.10">
    <property type="entry name" value="Luciferase, Domain 3"/>
    <property type="match status" value="1"/>
</dbReference>
<dbReference type="InterPro" id="IPR018201">
    <property type="entry name" value="Ketoacyl_synth_AS"/>
</dbReference>
<evidence type="ECO:0000259" key="13">
    <source>
        <dbReference type="PROSITE" id="PS52004"/>
    </source>
</evidence>
<dbReference type="OrthoDB" id="9778690at2"/>
<evidence type="ECO:0000256" key="1">
    <source>
        <dbReference type="ARBA" id="ARBA00001957"/>
    </source>
</evidence>
<sequence>MADPSNYNGLEIAVIGLACRFPGANNREQFWNNLKDGLESVTDFTDEELRREGVTAEFLNNENYVKAGAVLDRFEYFDERFFGYSPKDALVMDPQVRLFHEVAWESLEDAGYVPDTYPGLIGVFAGASSNYNWNARVYSYEGEHRDAFSEIQLSNKDFLASRISYKFNLKGPSMTLTTACSTSLTAIHAACRSLLSGECDMAIAGGSSILIPHRSGYLYQEGHFLSKDGHIRAFDEQASGILFGNGTGAVVLKPLETALADKDHIWAVIKGSAVNNDGNRKAGYMAPSVEGQREVIESALQVSEVDPDSISYIETHGTGTQLGDTIEFTALQQIFHTRQSPCILGSVKNNIGHLDAASGVAGFIKAVLALKHRQLPPMVNFSKSNPLLEMEKYPFAINTGLMDWPLSSHPLRAGVSSFGVGGMNAHLILEQAPLPVEELEEDLQPQLILLSAQSMESLENMTENLANHLEEHPDIRIRDVAYTLQAGRKPFEFRKQIICRDNKQLIEGLRKKDARQPQVYRAGEAPEQIVFMFSGQGAQYVNMGRELYHNEPIFRKYLDQCFAILRIHSETDYQAILFPSDEETEQAREFMARPDYNLVILFIFGYALAGLLMEWGIKPDVVIGYSLGEYIAGTISGLFTLEQAIPLVLKRGQLFQQLPDGIMLSIPLPPDKVLPLLGGSLEIAIDNQVSCVVGGPANEVLELEEKLKQSKCVCTPLPMAKVIHTSRVESILDEYRAALQAVQFQPVKLRFMSSVTGDWAGTEELATSQYWINQLKEKVSFVKAIQHLADKRTLFIEIGPGHDLSALVKRTFGQDPKVQVLNLIPIGSSKVSEQQHLYDRIGKLWQYGYSADWNTFSPQGRRIPLPTYAFMRKKFWLEEPSFPGRAGSQSYRMTRKNIEEWYYVPSWKRLTPVNQATPSQAKPERRRLIFGDHSSAGHKLTDKWKAVSKGCVTVYKGEQRAKCSADELVINPARDEDYEWLFQELHAASFIPDEMIHLWSLSFDQKEVHALVPDAGLDDGYYSLLAIAKACGQQLSGHPLELKVISNGVCEVMGGDGTFPHKATMLGPVKVIPLEYPTLRCSFFDMDLLPDDSRLDNIIDSLVPQLAAAKWEGVVAVRNNSFWVPTCNAVTLDTQHAMKIQPDGKYLITGGLGGIGLAVAGFLARQAGVELILVGRTPFPPKEEWAEWSAPHFAEEIHRLTEIENSGGTIHILQADISNPAEVQALLTQVEHTVGGLTGVIHAAGVADGELIQRSTRESSKNMLAAKVDGTLWLYEALRGKPLDFFILCSSLSSYLPAIGQAGYCAANAFLDSFAFYAHVQNSAFPVLSVNWERWRGTGMSRRIEALHKELTGLELEGTITEGEGVQIFSRIGNLAVPQVIISAFEMNERVQLHEQAGSPLDFEGAENIPHQQPDTGKFGRPSLTTEYVPPRNEREREIAQLWEAQFGVQPVGMDDSLFELGGDSLMALSILARVQKQWNERIPMAYFINHPTVAGLSSYMEQITPIVPNGVRPAAPKDYYPLTSVQKRVYFLQKMHSMTTVYNNPGIYQLESEIDIGLLRQIFQKILQRHEILRTSFGFAGEEVVQTVHQSVEFSIEELDAREAGMDEVIAGFIRPFELEKAPLLRVGYLRDKRILLIDMHHLVSDEMSYRLLIQDFLALYEGRELAVLPLQYKDYAAWQSGMKDSPAFVSQQQYWLDQFADGAYETKLQLPLDFKPPLIQSYEGDFIRFDVDAYTSRGFKQMLKTEGVTLNMGLLALYAVVLFKICQQETVIIGTPVSGRKHTDLEHVIGPFVDTVALKLSMGAQASFAEFLQEVKQTLSSALDHQEYPFEELIGSLDMERDLSRNPLFETMFSYREVYDKTNQIGGVREITSLYKHKTAMFTIRFTAWEEGPQIGCEIEYSTTRLSRETMQRFAGFFEQLMQQVLNGPARPLTEIAMITDMEKQQILFGFNQTHSIVEPGQNIVSLFERQAEEHPEKVAVAAGLTRVSYAEFNHAVNQLAHYLQKNGVTRGTPVGIYLERSPDAAVAILAVLKAGGCYVPVDPSIPIRRILQIQEEAGLAVMLSSSGLTGQAKLECRRMILLDREREAISQESSANPGNGVEASQTAYMIFTSGSTGKPKGVKIPHRALTNFLLSMAKKPGMTAEDKLLSVTTLSFDIFGLELFLPLVTGALVVLATNREAADGRVLGQLLEAHGITVMQATPATWKMLLLSGYSGSSRLKALCGGESLPLDVARELLPKVGSLWNMYGPTETTIWSTVAEITNAGQILIGKPIDNTQIYILDQNHNPVPLGVYGEMYIGGAGVADGYVNHQQLTEQNFVDNPFSTLYPKMYRTGDIARFLPDGTLQCEGRMDDQVKIRGFRIELSEIQAVIATYPGIKDNVVVVESSLPNEEEPESGDKKSITSYMVLSGPEAVNIDELKSYLLERLPSYMIPVQFFIIDQIPLSANQKTDKKKLRTMQQKLLVSEKAYKEPVSEVEKQISSIWMKLLHKETISITDSYFDLGGTSITVVLLQEQLREAFGVPLQVADIFSHPTVERLAGFIEKKITPEASLWIKGVTMPSGYYLTAIDRNEQMKLRLELEPAAAQSLVHIADSHGMRTEEVILSLLFYVLNQISREEMIEITLLDGNNGVHQACIDFSELEDFDSLFIKIKDMVSDIQSQRSPAEGTRIEEKDEKNLFLLFPLTSSAAAGLSFPFNALWTWEISRREKIIVQLDYDGLLWKAAALSKMVQGFTQLANQLASRLYIP</sequence>
<feature type="domain" description="Carrier" evidence="12">
    <location>
        <begin position="1430"/>
        <end position="1505"/>
    </location>
</feature>
<dbReference type="Gene3D" id="3.30.70.250">
    <property type="entry name" value="Malonyl-CoA ACP transacylase, ACP-binding"/>
    <property type="match status" value="1"/>
</dbReference>
<dbReference type="SUPFAM" id="SSF52151">
    <property type="entry name" value="FabD/lysophospholipase-like"/>
    <property type="match status" value="1"/>
</dbReference>
<dbReference type="Pfam" id="PF00550">
    <property type="entry name" value="PP-binding"/>
    <property type="match status" value="2"/>
</dbReference>
<dbReference type="InterPro" id="IPR014043">
    <property type="entry name" value="Acyl_transferase_dom"/>
</dbReference>
<dbReference type="PROSITE" id="PS00606">
    <property type="entry name" value="KS3_1"/>
    <property type="match status" value="1"/>
</dbReference>
<evidence type="ECO:0000256" key="9">
    <source>
        <dbReference type="ARBA" id="ARBA00023194"/>
    </source>
</evidence>
<keyword evidence="10" id="KW-0511">Multifunctional enzyme</keyword>
<dbReference type="Proteomes" id="UP000182783">
    <property type="component" value="Unassembled WGS sequence"/>
</dbReference>
<dbReference type="PROSITE" id="PS52004">
    <property type="entry name" value="KS3_2"/>
    <property type="match status" value="1"/>
</dbReference>
<dbReference type="InterPro" id="IPR009081">
    <property type="entry name" value="PP-bd_ACP"/>
</dbReference>
<dbReference type="SUPFAM" id="SSF53901">
    <property type="entry name" value="Thiolase-like"/>
    <property type="match status" value="1"/>
</dbReference>
<evidence type="ECO:0000256" key="8">
    <source>
        <dbReference type="ARBA" id="ARBA00023098"/>
    </source>
</evidence>
<dbReference type="PANTHER" id="PTHR43775">
    <property type="entry name" value="FATTY ACID SYNTHASE"/>
    <property type="match status" value="1"/>
</dbReference>
<dbReference type="Proteomes" id="UP000070252">
    <property type="component" value="Unassembled WGS sequence"/>
</dbReference>
<dbReference type="GO" id="GO:0006633">
    <property type="term" value="P:fatty acid biosynthetic process"/>
    <property type="evidence" value="ECO:0007669"/>
    <property type="project" value="InterPro"/>
</dbReference>
<dbReference type="FunFam" id="3.40.47.10:FF:000042">
    <property type="entry name" value="Polyketide synthase Pks13"/>
    <property type="match status" value="1"/>
</dbReference>
<dbReference type="InterPro" id="IPR057326">
    <property type="entry name" value="KR_dom"/>
</dbReference>
<feature type="domain" description="Ketosynthase family 3 (KS3)" evidence="13">
    <location>
        <begin position="9"/>
        <end position="431"/>
    </location>
</feature>
<dbReference type="Gene3D" id="1.10.1200.10">
    <property type="entry name" value="ACP-like"/>
    <property type="match status" value="2"/>
</dbReference>
<dbReference type="GO" id="GO:0031177">
    <property type="term" value="F:phosphopantetheine binding"/>
    <property type="evidence" value="ECO:0007669"/>
    <property type="project" value="InterPro"/>
</dbReference>
<dbReference type="SMART" id="SM00825">
    <property type="entry name" value="PKS_KS"/>
    <property type="match status" value="1"/>
</dbReference>
<dbReference type="NCBIfam" id="TIGR01733">
    <property type="entry name" value="AA-adenyl-dom"/>
    <property type="match status" value="1"/>
</dbReference>
<dbReference type="CDD" id="cd19531">
    <property type="entry name" value="LCL_NRPS-like"/>
    <property type="match status" value="1"/>
</dbReference>
<dbReference type="PANTHER" id="PTHR43775:SF51">
    <property type="entry name" value="INACTIVE PHENOLPHTHIOCEROL SYNTHESIS POLYKETIDE SYNTHASE TYPE I PKS1-RELATED"/>
    <property type="match status" value="1"/>
</dbReference>
<dbReference type="Pfam" id="PF22621">
    <property type="entry name" value="CurL-like_PKS_C"/>
    <property type="match status" value="1"/>
</dbReference>
<dbReference type="Pfam" id="PF00698">
    <property type="entry name" value="Acyl_transf_1"/>
    <property type="match status" value="1"/>
</dbReference>
<dbReference type="InterPro" id="IPR036291">
    <property type="entry name" value="NAD(P)-bd_dom_sf"/>
</dbReference>
<dbReference type="CDD" id="cd00833">
    <property type="entry name" value="PKS"/>
    <property type="match status" value="1"/>
</dbReference>
<dbReference type="SUPFAM" id="SSF47336">
    <property type="entry name" value="ACP-like"/>
    <property type="match status" value="2"/>
</dbReference>
<dbReference type="Pfam" id="PF21394">
    <property type="entry name" value="Beta-ketacyl_N"/>
    <property type="match status" value="1"/>
</dbReference>
<dbReference type="InterPro" id="IPR000873">
    <property type="entry name" value="AMP-dep_synth/lig_dom"/>
</dbReference>
<dbReference type="CDD" id="cd12116">
    <property type="entry name" value="A_NRPS_Ta1_like"/>
    <property type="match status" value="1"/>
</dbReference>
<dbReference type="RefSeq" id="WP_062525438.1">
    <property type="nucleotide sequence ID" value="NZ_CP048429.1"/>
</dbReference>